<keyword evidence="1" id="KW-0472">Membrane</keyword>
<keyword evidence="1" id="KW-1133">Transmembrane helix</keyword>
<keyword evidence="1" id="KW-0812">Transmembrane</keyword>
<dbReference type="EMBL" id="BAAADS010000006">
    <property type="protein sequence ID" value="GAA0594742.1"/>
    <property type="molecule type" value="Genomic_DNA"/>
</dbReference>
<dbReference type="Pfam" id="PF17370">
    <property type="entry name" value="DUF5392"/>
    <property type="match status" value="1"/>
</dbReference>
<comment type="caution">
    <text evidence="2">The sequence shown here is derived from an EMBL/GenBank/DDBJ whole genome shotgun (WGS) entry which is preliminary data.</text>
</comment>
<proteinExistence type="predicted"/>
<sequence>MNNFMMTNVPAFIEKEMQKITETIKPQLKKSSRYSLIALPLLAISITNLFFSLISGGWNLDNMVILGIYALMAAVGIALFKESRHVKKEMYKIGMEHMIERINQSEHVNDYSKEQYINNIKAQPKFGIQTFFNFLTEENNRKERMSE</sequence>
<gene>
    <name evidence="2" type="ORF">GCM10009001_08580</name>
</gene>
<evidence type="ECO:0000313" key="3">
    <source>
        <dbReference type="Proteomes" id="UP001500866"/>
    </source>
</evidence>
<dbReference type="Proteomes" id="UP001500866">
    <property type="component" value="Unassembled WGS sequence"/>
</dbReference>
<accession>A0ABP3QW27</accession>
<protein>
    <recommendedName>
        <fullName evidence="4">DUF5392 family protein</fullName>
    </recommendedName>
</protein>
<organism evidence="2 3">
    <name type="scientific">Virgibacillus siamensis</name>
    <dbReference type="NCBI Taxonomy" id="480071"/>
    <lineage>
        <taxon>Bacteria</taxon>
        <taxon>Bacillati</taxon>
        <taxon>Bacillota</taxon>
        <taxon>Bacilli</taxon>
        <taxon>Bacillales</taxon>
        <taxon>Bacillaceae</taxon>
        <taxon>Virgibacillus</taxon>
    </lineage>
</organism>
<feature type="transmembrane region" description="Helical" evidence="1">
    <location>
        <begin position="34"/>
        <end position="54"/>
    </location>
</feature>
<dbReference type="InterPro" id="IPR020205">
    <property type="entry name" value="Uncharacterised_YwnF_TM"/>
</dbReference>
<reference evidence="3" key="1">
    <citation type="journal article" date="2019" name="Int. J. Syst. Evol. Microbiol.">
        <title>The Global Catalogue of Microorganisms (GCM) 10K type strain sequencing project: providing services to taxonomists for standard genome sequencing and annotation.</title>
        <authorList>
            <consortium name="The Broad Institute Genomics Platform"/>
            <consortium name="The Broad Institute Genome Sequencing Center for Infectious Disease"/>
            <person name="Wu L."/>
            <person name="Ma J."/>
        </authorList>
    </citation>
    <scope>NUCLEOTIDE SEQUENCE [LARGE SCALE GENOMIC DNA]</scope>
    <source>
        <strain evidence="3">JCM 15395</strain>
    </source>
</reference>
<evidence type="ECO:0000256" key="1">
    <source>
        <dbReference type="SAM" id="Phobius"/>
    </source>
</evidence>
<name>A0ABP3QW27_9BACI</name>
<keyword evidence="3" id="KW-1185">Reference proteome</keyword>
<evidence type="ECO:0008006" key="4">
    <source>
        <dbReference type="Google" id="ProtNLM"/>
    </source>
</evidence>
<evidence type="ECO:0000313" key="2">
    <source>
        <dbReference type="EMBL" id="GAA0594742.1"/>
    </source>
</evidence>
<dbReference type="RefSeq" id="WP_343810618.1">
    <property type="nucleotide sequence ID" value="NZ_BAAADS010000006.1"/>
</dbReference>
<feature type="transmembrane region" description="Helical" evidence="1">
    <location>
        <begin position="60"/>
        <end position="80"/>
    </location>
</feature>